<dbReference type="Proteomes" id="UP001174136">
    <property type="component" value="Unassembled WGS sequence"/>
</dbReference>
<feature type="region of interest" description="Disordered" evidence="1">
    <location>
        <begin position="1"/>
        <end position="60"/>
    </location>
</feature>
<feature type="domain" description="Immunoglobulin" evidence="3">
    <location>
        <begin position="26"/>
        <end position="164"/>
    </location>
</feature>
<name>A0AA47MI59_MERPO</name>
<evidence type="ECO:0000256" key="2">
    <source>
        <dbReference type="SAM" id="Phobius"/>
    </source>
</evidence>
<dbReference type="InterPro" id="IPR013106">
    <property type="entry name" value="Ig_V-set"/>
</dbReference>
<sequence>MVGENTDNPPKEVKSIITPSDALTPETKVEAKSGNNIVVPFSHGNNGDDDDGDDEGSTTTRVRTVSAQLYVRHEHDNHNNYDDYDNHDDHDDQWKELASCCTPEKEGKDDEEEEKKRLKFNCTQSLDACSLWLENVTREDAGFYRCHFRTDAVERNTTVRLIVLDPDEFSPSGYMMSIYIGISATGFLLLSVFLVLLARYSRTTRNRPILLLLFLPLQLSNQQRVASDANDYENFPSYQRPSGTPNIPVYGNVHLQRRDMNTRGGTRLLVV</sequence>
<protein>
    <recommendedName>
        <fullName evidence="3">Immunoglobulin domain-containing protein</fullName>
    </recommendedName>
</protein>
<keyword evidence="2" id="KW-0812">Transmembrane</keyword>
<evidence type="ECO:0000259" key="3">
    <source>
        <dbReference type="SMART" id="SM00409"/>
    </source>
</evidence>
<feature type="transmembrane region" description="Helical" evidence="2">
    <location>
        <begin position="174"/>
        <end position="197"/>
    </location>
</feature>
<dbReference type="GO" id="GO:0050839">
    <property type="term" value="F:cell adhesion molecule binding"/>
    <property type="evidence" value="ECO:0007669"/>
    <property type="project" value="TreeGrafter"/>
</dbReference>
<dbReference type="GO" id="GO:0002729">
    <property type="term" value="P:positive regulation of natural killer cell cytokine production"/>
    <property type="evidence" value="ECO:0007669"/>
    <property type="project" value="InterPro"/>
</dbReference>
<gene>
    <name evidence="4" type="ORF">N1851_022237</name>
</gene>
<evidence type="ECO:0000313" key="4">
    <source>
        <dbReference type="EMBL" id="KAK0140768.1"/>
    </source>
</evidence>
<dbReference type="PANTHER" id="PTHR47011:SF1">
    <property type="entry name" value="CD226 ANTIGEN"/>
    <property type="match status" value="1"/>
</dbReference>
<dbReference type="InterPro" id="IPR003599">
    <property type="entry name" value="Ig_sub"/>
</dbReference>
<keyword evidence="5" id="KW-1185">Reference proteome</keyword>
<dbReference type="GO" id="GO:0009897">
    <property type="term" value="C:external side of plasma membrane"/>
    <property type="evidence" value="ECO:0007669"/>
    <property type="project" value="TreeGrafter"/>
</dbReference>
<dbReference type="SUPFAM" id="SSF48726">
    <property type="entry name" value="Immunoglobulin"/>
    <property type="match status" value="1"/>
</dbReference>
<organism evidence="4 5">
    <name type="scientific">Merluccius polli</name>
    <name type="common">Benguela hake</name>
    <name type="synonym">Merluccius cadenati</name>
    <dbReference type="NCBI Taxonomy" id="89951"/>
    <lineage>
        <taxon>Eukaryota</taxon>
        <taxon>Metazoa</taxon>
        <taxon>Chordata</taxon>
        <taxon>Craniata</taxon>
        <taxon>Vertebrata</taxon>
        <taxon>Euteleostomi</taxon>
        <taxon>Actinopterygii</taxon>
        <taxon>Neopterygii</taxon>
        <taxon>Teleostei</taxon>
        <taxon>Neoteleostei</taxon>
        <taxon>Acanthomorphata</taxon>
        <taxon>Zeiogadaria</taxon>
        <taxon>Gadariae</taxon>
        <taxon>Gadiformes</taxon>
        <taxon>Gadoidei</taxon>
        <taxon>Merlucciidae</taxon>
        <taxon>Merluccius</taxon>
    </lineage>
</organism>
<dbReference type="Gene3D" id="2.60.40.10">
    <property type="entry name" value="Immunoglobulins"/>
    <property type="match status" value="1"/>
</dbReference>
<dbReference type="SMART" id="SM00409">
    <property type="entry name" value="IG"/>
    <property type="match status" value="1"/>
</dbReference>
<comment type="caution">
    <text evidence="4">The sequence shown here is derived from an EMBL/GenBank/DDBJ whole genome shotgun (WGS) entry which is preliminary data.</text>
</comment>
<dbReference type="InterPro" id="IPR036179">
    <property type="entry name" value="Ig-like_dom_sf"/>
</dbReference>
<dbReference type="EMBL" id="JAOPHQ010004019">
    <property type="protein sequence ID" value="KAK0140768.1"/>
    <property type="molecule type" value="Genomic_DNA"/>
</dbReference>
<reference evidence="4" key="1">
    <citation type="journal article" date="2023" name="Front. Mar. Sci.">
        <title>A new Merluccius polli reference genome to investigate the effects of global change in West African waters.</title>
        <authorList>
            <person name="Mateo J.L."/>
            <person name="Blanco-Fernandez C."/>
            <person name="Garcia-Vazquez E."/>
            <person name="Machado-Schiaffino G."/>
        </authorList>
    </citation>
    <scope>NUCLEOTIDE SEQUENCE</scope>
    <source>
        <strain evidence="4">C29</strain>
        <tissue evidence="4">Fin</tissue>
    </source>
</reference>
<evidence type="ECO:0000256" key="1">
    <source>
        <dbReference type="SAM" id="MobiDB-lite"/>
    </source>
</evidence>
<dbReference type="AlphaFoldDB" id="A0AA47MI59"/>
<dbReference type="GO" id="GO:0002891">
    <property type="term" value="P:positive regulation of immunoglobulin mediated immune response"/>
    <property type="evidence" value="ECO:0007669"/>
    <property type="project" value="TreeGrafter"/>
</dbReference>
<dbReference type="Pfam" id="PF07686">
    <property type="entry name" value="V-set"/>
    <property type="match status" value="1"/>
</dbReference>
<dbReference type="InterPro" id="IPR013783">
    <property type="entry name" value="Ig-like_fold"/>
</dbReference>
<evidence type="ECO:0000313" key="5">
    <source>
        <dbReference type="Proteomes" id="UP001174136"/>
    </source>
</evidence>
<keyword evidence="2" id="KW-1133">Transmembrane helix</keyword>
<feature type="compositionally biased region" description="Acidic residues" evidence="1">
    <location>
        <begin position="47"/>
        <end position="56"/>
    </location>
</feature>
<accession>A0AA47MI59</accession>
<keyword evidence="2" id="KW-0472">Membrane</keyword>
<dbReference type="PANTHER" id="PTHR47011">
    <property type="entry name" value="CD226 ANTIGEN"/>
    <property type="match status" value="1"/>
</dbReference>
<dbReference type="InterPro" id="IPR042842">
    <property type="entry name" value="CD226"/>
</dbReference>
<proteinExistence type="predicted"/>